<dbReference type="InterPro" id="IPR003599">
    <property type="entry name" value="Ig_sub"/>
</dbReference>
<accession>A0A9D3MT77</accession>
<keyword evidence="4" id="KW-1185">Reference proteome</keyword>
<name>A0A9D3MT77_ANGAN</name>
<dbReference type="EMBL" id="JAFIRN010000002">
    <property type="protein sequence ID" value="KAG5854529.1"/>
    <property type="molecule type" value="Genomic_DNA"/>
</dbReference>
<dbReference type="InterPro" id="IPR003598">
    <property type="entry name" value="Ig_sub2"/>
</dbReference>
<reference evidence="3" key="1">
    <citation type="submission" date="2021-01" db="EMBL/GenBank/DDBJ databases">
        <title>A chromosome-scale assembly of European eel, Anguilla anguilla.</title>
        <authorList>
            <person name="Henkel C."/>
            <person name="Jong-Raadsen S.A."/>
            <person name="Dufour S."/>
            <person name="Weltzien F.-A."/>
            <person name="Palstra A.P."/>
            <person name="Pelster B."/>
            <person name="Spaink H.P."/>
            <person name="Van Den Thillart G.E."/>
            <person name="Jansen H."/>
            <person name="Zahm M."/>
            <person name="Klopp C."/>
            <person name="Cedric C."/>
            <person name="Louis A."/>
            <person name="Berthelot C."/>
            <person name="Parey E."/>
            <person name="Roest Crollius H."/>
            <person name="Montfort J."/>
            <person name="Robinson-Rechavi M."/>
            <person name="Bucao C."/>
            <person name="Bouchez O."/>
            <person name="Gislard M."/>
            <person name="Lluch J."/>
            <person name="Milhes M."/>
            <person name="Lampietro C."/>
            <person name="Lopez Roques C."/>
            <person name="Donnadieu C."/>
            <person name="Braasch I."/>
            <person name="Desvignes T."/>
            <person name="Postlethwait J."/>
            <person name="Bobe J."/>
            <person name="Guiguen Y."/>
            <person name="Dirks R."/>
        </authorList>
    </citation>
    <scope>NUCLEOTIDE SEQUENCE</scope>
    <source>
        <strain evidence="3">Tag_6206</strain>
        <tissue evidence="3">Liver</tissue>
    </source>
</reference>
<dbReference type="Proteomes" id="UP001044222">
    <property type="component" value="Unassembled WGS sequence"/>
</dbReference>
<keyword evidence="1" id="KW-0393">Immunoglobulin domain</keyword>
<sequence length="209" mass="23661">MILPKQVSKTLDDVAPYFKTEPGPPQTHLEGNRLVLTCLAEGSWPLEFKWMLNNSDITSFSPEYKYSVASLQRSDAGFYQCVVRNRRGALMQRKTEVHVAFMGSFAEQEQRKTVSQGRAAVLNPPAVSSYPRPQVTWFRDGYKIIPSYRVKRRAWRLISGREGGEPGSRRGALCYATLCSVQRKGRPARRAGETLRQVLCGVVRRRPAL</sequence>
<protein>
    <recommendedName>
        <fullName evidence="2">Ig-like domain-containing protein</fullName>
    </recommendedName>
</protein>
<dbReference type="FunFam" id="2.60.40.10:FF:000359">
    <property type="entry name" value="Sidekick cell adhesion molecule 2"/>
    <property type="match status" value="1"/>
</dbReference>
<comment type="caution">
    <text evidence="3">The sequence shown here is derived from an EMBL/GenBank/DDBJ whole genome shotgun (WGS) entry which is preliminary data.</text>
</comment>
<dbReference type="SMART" id="SM00409">
    <property type="entry name" value="IG"/>
    <property type="match status" value="1"/>
</dbReference>
<feature type="domain" description="Ig-like" evidence="2">
    <location>
        <begin position="16"/>
        <end position="98"/>
    </location>
</feature>
<dbReference type="InterPro" id="IPR036179">
    <property type="entry name" value="Ig-like_dom_sf"/>
</dbReference>
<dbReference type="SMART" id="SM00408">
    <property type="entry name" value="IGc2"/>
    <property type="match status" value="1"/>
</dbReference>
<dbReference type="Gene3D" id="2.60.40.10">
    <property type="entry name" value="Immunoglobulins"/>
    <property type="match status" value="2"/>
</dbReference>
<organism evidence="3 4">
    <name type="scientific">Anguilla anguilla</name>
    <name type="common">European freshwater eel</name>
    <name type="synonym">Muraena anguilla</name>
    <dbReference type="NCBI Taxonomy" id="7936"/>
    <lineage>
        <taxon>Eukaryota</taxon>
        <taxon>Metazoa</taxon>
        <taxon>Chordata</taxon>
        <taxon>Craniata</taxon>
        <taxon>Vertebrata</taxon>
        <taxon>Euteleostomi</taxon>
        <taxon>Actinopterygii</taxon>
        <taxon>Neopterygii</taxon>
        <taxon>Teleostei</taxon>
        <taxon>Anguilliformes</taxon>
        <taxon>Anguillidae</taxon>
        <taxon>Anguilla</taxon>
    </lineage>
</organism>
<proteinExistence type="predicted"/>
<dbReference type="PROSITE" id="PS50835">
    <property type="entry name" value="IG_LIKE"/>
    <property type="match status" value="1"/>
</dbReference>
<dbReference type="InterPro" id="IPR013783">
    <property type="entry name" value="Ig-like_fold"/>
</dbReference>
<dbReference type="InterPro" id="IPR007110">
    <property type="entry name" value="Ig-like_dom"/>
</dbReference>
<dbReference type="SUPFAM" id="SSF48726">
    <property type="entry name" value="Immunoglobulin"/>
    <property type="match status" value="2"/>
</dbReference>
<evidence type="ECO:0000313" key="3">
    <source>
        <dbReference type="EMBL" id="KAG5854529.1"/>
    </source>
</evidence>
<gene>
    <name evidence="3" type="ORF">ANANG_G00038780</name>
</gene>
<dbReference type="PANTHER" id="PTHR10075:SF14">
    <property type="entry name" value="CELL ADHESION MOLECULE DSCAM2-RELATED"/>
    <property type="match status" value="1"/>
</dbReference>
<dbReference type="Pfam" id="PF13927">
    <property type="entry name" value="Ig_3"/>
    <property type="match status" value="1"/>
</dbReference>
<dbReference type="AlphaFoldDB" id="A0A9D3MT77"/>
<evidence type="ECO:0000259" key="2">
    <source>
        <dbReference type="PROSITE" id="PS50835"/>
    </source>
</evidence>
<evidence type="ECO:0000256" key="1">
    <source>
        <dbReference type="ARBA" id="ARBA00023319"/>
    </source>
</evidence>
<dbReference type="PANTHER" id="PTHR10075">
    <property type="entry name" value="BASIGIN RELATED"/>
    <property type="match status" value="1"/>
</dbReference>
<evidence type="ECO:0000313" key="4">
    <source>
        <dbReference type="Proteomes" id="UP001044222"/>
    </source>
</evidence>